<dbReference type="InterPro" id="IPR036291">
    <property type="entry name" value="NAD(P)-bd_dom_sf"/>
</dbReference>
<dbReference type="CDD" id="cd05233">
    <property type="entry name" value="SDR_c"/>
    <property type="match status" value="1"/>
</dbReference>
<evidence type="ECO:0000256" key="1">
    <source>
        <dbReference type="ARBA" id="ARBA00006484"/>
    </source>
</evidence>
<dbReference type="Proteomes" id="UP000235786">
    <property type="component" value="Unassembled WGS sequence"/>
</dbReference>
<keyword evidence="4" id="KW-1185">Reference proteome</keyword>
<dbReference type="SUPFAM" id="SSF51735">
    <property type="entry name" value="NAD(P)-binding Rossmann-fold domains"/>
    <property type="match status" value="1"/>
</dbReference>
<dbReference type="OrthoDB" id="5336600at2759"/>
<dbReference type="PANTHER" id="PTHR43669">
    <property type="entry name" value="5-KETO-D-GLUCONATE 5-REDUCTASE"/>
    <property type="match status" value="1"/>
</dbReference>
<dbReference type="STRING" id="1149755.A0A2J6R4V7"/>
<proteinExistence type="inferred from homology"/>
<keyword evidence="2" id="KW-0560">Oxidoreductase</keyword>
<evidence type="ECO:0000313" key="4">
    <source>
        <dbReference type="Proteomes" id="UP000235786"/>
    </source>
</evidence>
<sequence length="230" mass="24359">MPSISPVVLILGAGPNIGQSCARAFAAKGYRVAVASRNNTATADELHIQSDFSKPSSVIDAFATAKKELGVPSVVVYNAGAATFTPPKDPLSVPLETFINNLNINTTSAFVAAQQAALGFAELPETASKTFLYTGNILNEIIIPRMLDQGAGKSATAHIIRSAAEGYKEKGFKQVFYYCDERKADGGAVYSAIDGDASAKHYVELSEGKTQGPWQQTFVKDVGYKAFPAA</sequence>
<dbReference type="InterPro" id="IPR002347">
    <property type="entry name" value="SDR_fam"/>
</dbReference>
<dbReference type="PANTHER" id="PTHR43669:SF4">
    <property type="entry name" value="SHORT-CHAIN DEHYDROGENASE"/>
    <property type="match status" value="1"/>
</dbReference>
<accession>A0A2J6R4V7</accession>
<evidence type="ECO:0000256" key="2">
    <source>
        <dbReference type="ARBA" id="ARBA00023002"/>
    </source>
</evidence>
<dbReference type="AlphaFoldDB" id="A0A2J6R4V7"/>
<name>A0A2J6R4V7_HYAVF</name>
<gene>
    <name evidence="3" type="ORF">L207DRAFT_547651</name>
</gene>
<dbReference type="Pfam" id="PF00106">
    <property type="entry name" value="adh_short"/>
    <property type="match status" value="1"/>
</dbReference>
<organism evidence="3 4">
    <name type="scientific">Hyaloscypha variabilis (strain UAMH 11265 / GT02V1 / F)</name>
    <name type="common">Meliniomyces variabilis</name>
    <dbReference type="NCBI Taxonomy" id="1149755"/>
    <lineage>
        <taxon>Eukaryota</taxon>
        <taxon>Fungi</taxon>
        <taxon>Dikarya</taxon>
        <taxon>Ascomycota</taxon>
        <taxon>Pezizomycotina</taxon>
        <taxon>Leotiomycetes</taxon>
        <taxon>Helotiales</taxon>
        <taxon>Hyaloscyphaceae</taxon>
        <taxon>Hyaloscypha</taxon>
        <taxon>Hyaloscypha variabilis</taxon>
    </lineage>
</organism>
<dbReference type="EMBL" id="KZ613955">
    <property type="protein sequence ID" value="PMD33554.1"/>
    <property type="molecule type" value="Genomic_DNA"/>
</dbReference>
<reference evidence="3 4" key="1">
    <citation type="submission" date="2016-04" db="EMBL/GenBank/DDBJ databases">
        <title>A degradative enzymes factory behind the ericoid mycorrhizal symbiosis.</title>
        <authorList>
            <consortium name="DOE Joint Genome Institute"/>
            <person name="Martino E."/>
            <person name="Morin E."/>
            <person name="Grelet G."/>
            <person name="Kuo A."/>
            <person name="Kohler A."/>
            <person name="Daghino S."/>
            <person name="Barry K."/>
            <person name="Choi C."/>
            <person name="Cichocki N."/>
            <person name="Clum A."/>
            <person name="Copeland A."/>
            <person name="Hainaut M."/>
            <person name="Haridas S."/>
            <person name="Labutti K."/>
            <person name="Lindquist E."/>
            <person name="Lipzen A."/>
            <person name="Khouja H.-R."/>
            <person name="Murat C."/>
            <person name="Ohm R."/>
            <person name="Olson A."/>
            <person name="Spatafora J."/>
            <person name="Veneault-Fourrey C."/>
            <person name="Henrissat B."/>
            <person name="Grigoriev I."/>
            <person name="Martin F."/>
            <person name="Perotto S."/>
        </authorList>
    </citation>
    <scope>NUCLEOTIDE SEQUENCE [LARGE SCALE GENOMIC DNA]</scope>
    <source>
        <strain evidence="3 4">F</strain>
    </source>
</reference>
<evidence type="ECO:0000313" key="3">
    <source>
        <dbReference type="EMBL" id="PMD33554.1"/>
    </source>
</evidence>
<dbReference type="Gene3D" id="3.40.50.720">
    <property type="entry name" value="NAD(P)-binding Rossmann-like Domain"/>
    <property type="match status" value="1"/>
</dbReference>
<comment type="similarity">
    <text evidence="1">Belongs to the short-chain dehydrogenases/reductases (SDR) family.</text>
</comment>
<protein>
    <submittedName>
        <fullName evidence="3">Putative short-chain dehydrogenase</fullName>
    </submittedName>
</protein>
<dbReference type="GO" id="GO:0016491">
    <property type="term" value="F:oxidoreductase activity"/>
    <property type="evidence" value="ECO:0007669"/>
    <property type="project" value="UniProtKB-KW"/>
</dbReference>